<feature type="compositionally biased region" description="Polar residues" evidence="1">
    <location>
        <begin position="47"/>
        <end position="56"/>
    </location>
</feature>
<dbReference type="AlphaFoldDB" id="A0A6J6CLA2"/>
<feature type="region of interest" description="Disordered" evidence="1">
    <location>
        <begin position="36"/>
        <end position="64"/>
    </location>
</feature>
<evidence type="ECO:0000313" key="2">
    <source>
        <dbReference type="EMBL" id="CAB4552201.1"/>
    </source>
</evidence>
<name>A0A6J6CLA2_9ZZZZ</name>
<gene>
    <name evidence="2" type="ORF">UFOPK1561_00363</name>
</gene>
<accession>A0A6J6CLA2</accession>
<dbReference type="InterPro" id="IPR032716">
    <property type="entry name" value="ACC_epsilon"/>
</dbReference>
<evidence type="ECO:0000256" key="1">
    <source>
        <dbReference type="SAM" id="MobiDB-lite"/>
    </source>
</evidence>
<reference evidence="2" key="1">
    <citation type="submission" date="2020-05" db="EMBL/GenBank/DDBJ databases">
        <authorList>
            <person name="Chiriac C."/>
            <person name="Salcher M."/>
            <person name="Ghai R."/>
            <person name="Kavagutti S V."/>
        </authorList>
    </citation>
    <scope>NUCLEOTIDE SEQUENCE</scope>
</reference>
<dbReference type="GO" id="GO:0003989">
    <property type="term" value="F:acetyl-CoA carboxylase activity"/>
    <property type="evidence" value="ECO:0007669"/>
    <property type="project" value="InterPro"/>
</dbReference>
<protein>
    <submittedName>
        <fullName evidence="2">Unannotated protein</fullName>
    </submittedName>
</protein>
<dbReference type="Pfam" id="PF13822">
    <property type="entry name" value="ACC_epsilon"/>
    <property type="match status" value="1"/>
</dbReference>
<dbReference type="EMBL" id="CAEZSZ010000025">
    <property type="protein sequence ID" value="CAB4552201.1"/>
    <property type="molecule type" value="Genomic_DNA"/>
</dbReference>
<sequence>MTEKQSIADLIQVVGGSPTAEELATVIALLQATHDQENESASDLKMQHSSSWSRNRSQLRDPITPGLGQWQAAYRRGL</sequence>
<organism evidence="2">
    <name type="scientific">freshwater metagenome</name>
    <dbReference type="NCBI Taxonomy" id="449393"/>
    <lineage>
        <taxon>unclassified sequences</taxon>
        <taxon>metagenomes</taxon>
        <taxon>ecological metagenomes</taxon>
    </lineage>
</organism>
<dbReference type="GO" id="GO:0004658">
    <property type="term" value="F:propionyl-CoA carboxylase activity"/>
    <property type="evidence" value="ECO:0007669"/>
    <property type="project" value="InterPro"/>
</dbReference>
<proteinExistence type="predicted"/>